<evidence type="ECO:0000313" key="2">
    <source>
        <dbReference type="Proteomes" id="UP000000600"/>
    </source>
</evidence>
<proteinExistence type="predicted"/>
<dbReference type="AlphaFoldDB" id="A0D6U8"/>
<dbReference type="KEGG" id="ptm:GSPATT00001806001"/>
<dbReference type="GeneID" id="5031947"/>
<dbReference type="Proteomes" id="UP000000600">
    <property type="component" value="Unassembled WGS sequence"/>
</dbReference>
<dbReference type="HOGENOM" id="CLU_3208778_0_0_1"/>
<sequence>MSAMELPDIRLYSNKSNTRQSKKSDYEKYRKLAVIKSVDKLIKKK</sequence>
<evidence type="ECO:0000313" key="1">
    <source>
        <dbReference type="EMBL" id="CAK78765.1"/>
    </source>
</evidence>
<keyword evidence="2" id="KW-1185">Reference proteome</keyword>
<dbReference type="EMBL" id="CT868318">
    <property type="protein sequence ID" value="CAK78765.1"/>
    <property type="molecule type" value="Genomic_DNA"/>
</dbReference>
<organism evidence="1 2">
    <name type="scientific">Paramecium tetraurelia</name>
    <dbReference type="NCBI Taxonomy" id="5888"/>
    <lineage>
        <taxon>Eukaryota</taxon>
        <taxon>Sar</taxon>
        <taxon>Alveolata</taxon>
        <taxon>Ciliophora</taxon>
        <taxon>Intramacronucleata</taxon>
        <taxon>Oligohymenophorea</taxon>
        <taxon>Peniculida</taxon>
        <taxon>Parameciidae</taxon>
        <taxon>Paramecium</taxon>
    </lineage>
</organism>
<accession>A0D6U8</accession>
<gene>
    <name evidence="1" type="ORF">GSPATT00001806001</name>
</gene>
<dbReference type="InParanoid" id="A0D6U8"/>
<name>A0D6U8_PARTE</name>
<protein>
    <submittedName>
        <fullName evidence="1">Uncharacterized protein</fullName>
    </submittedName>
</protein>
<dbReference type="RefSeq" id="XP_001446162.1">
    <property type="nucleotide sequence ID" value="XM_001446125.1"/>
</dbReference>
<reference evidence="1 2" key="1">
    <citation type="journal article" date="2006" name="Nature">
        <title>Global trends of whole-genome duplications revealed by the ciliate Paramecium tetraurelia.</title>
        <authorList>
            <consortium name="Genoscope"/>
            <person name="Aury J.-M."/>
            <person name="Jaillon O."/>
            <person name="Duret L."/>
            <person name="Noel B."/>
            <person name="Jubin C."/>
            <person name="Porcel B.M."/>
            <person name="Segurens B."/>
            <person name="Daubin V."/>
            <person name="Anthouard V."/>
            <person name="Aiach N."/>
            <person name="Arnaiz O."/>
            <person name="Billaut A."/>
            <person name="Beisson J."/>
            <person name="Blanc I."/>
            <person name="Bouhouche K."/>
            <person name="Camara F."/>
            <person name="Duharcourt S."/>
            <person name="Guigo R."/>
            <person name="Gogendeau D."/>
            <person name="Katinka M."/>
            <person name="Keller A.-M."/>
            <person name="Kissmehl R."/>
            <person name="Klotz C."/>
            <person name="Koll F."/>
            <person name="Le Moue A."/>
            <person name="Lepere C."/>
            <person name="Malinsky S."/>
            <person name="Nowacki M."/>
            <person name="Nowak J.K."/>
            <person name="Plattner H."/>
            <person name="Poulain J."/>
            <person name="Ruiz F."/>
            <person name="Serrano V."/>
            <person name="Zagulski M."/>
            <person name="Dessen P."/>
            <person name="Betermier M."/>
            <person name="Weissenbach J."/>
            <person name="Scarpelli C."/>
            <person name="Schachter V."/>
            <person name="Sperling L."/>
            <person name="Meyer E."/>
            <person name="Cohen J."/>
            <person name="Wincker P."/>
        </authorList>
    </citation>
    <scope>NUCLEOTIDE SEQUENCE [LARGE SCALE GENOMIC DNA]</scope>
    <source>
        <strain evidence="1 2">Stock d4-2</strain>
    </source>
</reference>